<keyword evidence="1" id="KW-0479">Metal-binding</keyword>
<keyword evidence="7" id="KW-1185">Reference proteome</keyword>
<reference evidence="6 7" key="1">
    <citation type="journal article" date="2015" name="Biotechnol. Biofuels">
        <title>Enhanced degradation of softwood versus hardwood by the white-rot fungus Pycnoporus coccineus.</title>
        <authorList>
            <person name="Couturier M."/>
            <person name="Navarro D."/>
            <person name="Chevret D."/>
            <person name="Henrissat B."/>
            <person name="Piumi F."/>
            <person name="Ruiz-Duenas F.J."/>
            <person name="Martinez A.T."/>
            <person name="Grigoriev I.V."/>
            <person name="Riley R."/>
            <person name="Lipzen A."/>
            <person name="Berrin J.G."/>
            <person name="Master E.R."/>
            <person name="Rosso M.N."/>
        </authorList>
    </citation>
    <scope>NUCLEOTIDE SEQUENCE [LARGE SCALE GENOMIC DNA]</scope>
    <source>
        <strain evidence="6 7">BRFM310</strain>
    </source>
</reference>
<dbReference type="Proteomes" id="UP000193067">
    <property type="component" value="Unassembled WGS sequence"/>
</dbReference>
<dbReference type="EMBL" id="KZ084186">
    <property type="protein sequence ID" value="OSC96365.1"/>
    <property type="molecule type" value="Genomic_DNA"/>
</dbReference>
<organism evidence="6 7">
    <name type="scientific">Trametes coccinea (strain BRFM310)</name>
    <name type="common">Pycnoporus coccineus</name>
    <dbReference type="NCBI Taxonomy" id="1353009"/>
    <lineage>
        <taxon>Eukaryota</taxon>
        <taxon>Fungi</taxon>
        <taxon>Dikarya</taxon>
        <taxon>Basidiomycota</taxon>
        <taxon>Agaricomycotina</taxon>
        <taxon>Agaricomycetes</taxon>
        <taxon>Polyporales</taxon>
        <taxon>Polyporaceae</taxon>
        <taxon>Trametes</taxon>
    </lineage>
</organism>
<keyword evidence="3" id="KW-0862">Zinc</keyword>
<evidence type="ECO:0000256" key="4">
    <source>
        <dbReference type="PROSITE-ProRule" id="PRU00134"/>
    </source>
</evidence>
<dbReference type="AlphaFoldDB" id="A0A1Y2I5G8"/>
<evidence type="ECO:0000259" key="5">
    <source>
        <dbReference type="PROSITE" id="PS50865"/>
    </source>
</evidence>
<sequence>MDVDNLPAFMRDGALFECGHCARCPSNPAMHLKHCKACQSVMYCSKDCQKAAWPTHRDACNFVRDWKRENEPQKFGGYDTPVQLASAVSDWMQKQQQALHVLVRTTVLMSCNIEEAFASPDPPDILVI</sequence>
<accession>A0A1Y2I5G8</accession>
<dbReference type="OrthoDB" id="2754812at2759"/>
<evidence type="ECO:0000313" key="6">
    <source>
        <dbReference type="EMBL" id="OSC96365.1"/>
    </source>
</evidence>
<evidence type="ECO:0000256" key="3">
    <source>
        <dbReference type="ARBA" id="ARBA00022833"/>
    </source>
</evidence>
<protein>
    <recommendedName>
        <fullName evidence="5">MYND-type domain-containing protein</fullName>
    </recommendedName>
</protein>
<dbReference type="Pfam" id="PF01753">
    <property type="entry name" value="zf-MYND"/>
    <property type="match status" value="1"/>
</dbReference>
<keyword evidence="2 4" id="KW-0863">Zinc-finger</keyword>
<dbReference type="SUPFAM" id="SSF144232">
    <property type="entry name" value="HIT/MYND zinc finger-like"/>
    <property type="match status" value="1"/>
</dbReference>
<name>A0A1Y2I5G8_TRAC3</name>
<evidence type="ECO:0000256" key="1">
    <source>
        <dbReference type="ARBA" id="ARBA00022723"/>
    </source>
</evidence>
<evidence type="ECO:0000256" key="2">
    <source>
        <dbReference type="ARBA" id="ARBA00022771"/>
    </source>
</evidence>
<dbReference type="Gene3D" id="6.10.140.2220">
    <property type="match status" value="1"/>
</dbReference>
<dbReference type="GO" id="GO:0008270">
    <property type="term" value="F:zinc ion binding"/>
    <property type="evidence" value="ECO:0007669"/>
    <property type="project" value="UniProtKB-KW"/>
</dbReference>
<feature type="domain" description="MYND-type" evidence="5">
    <location>
        <begin position="21"/>
        <end position="60"/>
    </location>
</feature>
<dbReference type="PROSITE" id="PS50865">
    <property type="entry name" value="ZF_MYND_2"/>
    <property type="match status" value="1"/>
</dbReference>
<dbReference type="InterPro" id="IPR002893">
    <property type="entry name" value="Znf_MYND"/>
</dbReference>
<proteinExistence type="predicted"/>
<evidence type="ECO:0000313" key="7">
    <source>
        <dbReference type="Proteomes" id="UP000193067"/>
    </source>
</evidence>
<gene>
    <name evidence="6" type="ORF">PYCCODRAFT_88933</name>
</gene>